<gene>
    <name evidence="5" type="primary">mkl [H]</name>
    <name evidence="5" type="ordered locus">TVNIR_1233</name>
</gene>
<dbReference type="InterPro" id="IPR003439">
    <property type="entry name" value="ABC_transporter-like_ATP-bd"/>
</dbReference>
<keyword evidence="1" id="KW-0813">Transport</keyword>
<evidence type="ECO:0000256" key="2">
    <source>
        <dbReference type="ARBA" id="ARBA00022741"/>
    </source>
</evidence>
<keyword evidence="3 5" id="KW-0067">ATP-binding</keyword>
<dbReference type="AlphaFoldDB" id="L0DX40"/>
<dbReference type="GO" id="GO:0005524">
    <property type="term" value="F:ATP binding"/>
    <property type="evidence" value="ECO:0007669"/>
    <property type="project" value="UniProtKB-KW"/>
</dbReference>
<sequence length="257" mass="27816">MADRGDAIILVEGLTMGFGSMVIMQELNFSVRRGEIFVILGGSGSGKSTLLKHMIGLYQPLAGRILIAGADMGRADGGEREAILRQVGVMYQMGALFGSMNLLENVRLPLEVHTRLPLAAMNRIARAKLQLVGLAAYSDFMPSEISGGMQKRAAIARAMALDPEILFLDEPSAGLDPITSAELDVLIRRLASSQGMTLVVVTHELPSIFAIADRVIMLDAATRSIVAEGDPRALRDTSTHPWVRRFLRRAETEESSA</sequence>
<evidence type="ECO:0000259" key="4">
    <source>
        <dbReference type="PROSITE" id="PS50893"/>
    </source>
</evidence>
<protein>
    <submittedName>
        <fullName evidence="5">ABC transporter, ATP-binding protein</fullName>
    </submittedName>
</protein>
<dbReference type="InterPro" id="IPR017871">
    <property type="entry name" value="ABC_transporter-like_CS"/>
</dbReference>
<evidence type="ECO:0000256" key="1">
    <source>
        <dbReference type="ARBA" id="ARBA00022448"/>
    </source>
</evidence>
<dbReference type="OrthoDB" id="9802264at2"/>
<proteinExistence type="predicted"/>
<dbReference type="PATRIC" id="fig|1255043.3.peg.1246"/>
<organism evidence="5 6">
    <name type="scientific">Thioalkalivibrio nitratireducens (strain DSM 14787 / UNIQEM 213 / ALEN2)</name>
    <dbReference type="NCBI Taxonomy" id="1255043"/>
    <lineage>
        <taxon>Bacteria</taxon>
        <taxon>Pseudomonadati</taxon>
        <taxon>Pseudomonadota</taxon>
        <taxon>Gammaproteobacteria</taxon>
        <taxon>Chromatiales</taxon>
        <taxon>Ectothiorhodospiraceae</taxon>
        <taxon>Thioalkalivibrio</taxon>
    </lineage>
</organism>
<feature type="domain" description="ABC transporter" evidence="4">
    <location>
        <begin position="9"/>
        <end position="247"/>
    </location>
</feature>
<keyword evidence="6" id="KW-1185">Reference proteome</keyword>
<dbReference type="KEGG" id="tni:TVNIR_1233"/>
<keyword evidence="2" id="KW-0547">Nucleotide-binding</keyword>
<dbReference type="Gene3D" id="3.40.50.300">
    <property type="entry name" value="P-loop containing nucleotide triphosphate hydrolases"/>
    <property type="match status" value="1"/>
</dbReference>
<dbReference type="eggNOG" id="COG1127">
    <property type="taxonomic scope" value="Bacteria"/>
</dbReference>
<dbReference type="PANTHER" id="PTHR43023">
    <property type="entry name" value="PROTEIN TRIGALACTOSYLDIACYLGLYCEROL 3, CHLOROPLASTIC"/>
    <property type="match status" value="1"/>
</dbReference>
<dbReference type="STRING" id="1255043.TVNIR_1233"/>
<accession>L0DX40</accession>
<dbReference type="SUPFAM" id="SSF52540">
    <property type="entry name" value="P-loop containing nucleoside triphosphate hydrolases"/>
    <property type="match status" value="1"/>
</dbReference>
<dbReference type="InterPro" id="IPR027417">
    <property type="entry name" value="P-loop_NTPase"/>
</dbReference>
<dbReference type="HOGENOM" id="CLU_000604_1_22_6"/>
<dbReference type="Proteomes" id="UP000010809">
    <property type="component" value="Chromosome"/>
</dbReference>
<dbReference type="PROSITE" id="PS50893">
    <property type="entry name" value="ABC_TRANSPORTER_2"/>
    <property type="match status" value="1"/>
</dbReference>
<evidence type="ECO:0000313" key="5">
    <source>
        <dbReference type="EMBL" id="AGA32906.1"/>
    </source>
</evidence>
<evidence type="ECO:0000313" key="6">
    <source>
        <dbReference type="Proteomes" id="UP000010809"/>
    </source>
</evidence>
<dbReference type="GO" id="GO:0016887">
    <property type="term" value="F:ATP hydrolysis activity"/>
    <property type="evidence" value="ECO:0007669"/>
    <property type="project" value="InterPro"/>
</dbReference>
<evidence type="ECO:0000256" key="3">
    <source>
        <dbReference type="ARBA" id="ARBA00022840"/>
    </source>
</evidence>
<dbReference type="PANTHER" id="PTHR43023:SF3">
    <property type="entry name" value="PROTEIN TRIGALACTOSYLDIACYLGLYCEROL 3, CHLOROPLASTIC"/>
    <property type="match status" value="1"/>
</dbReference>
<name>L0DX40_THIND</name>
<reference evidence="5" key="1">
    <citation type="submission" date="2015-12" db="EMBL/GenBank/DDBJ databases">
        <authorList>
            <person name="Tikhonova T.V."/>
            <person name="Pavlov A.R."/>
            <person name="Beletsky A.V."/>
            <person name="Mardanov A.V."/>
            <person name="Sorokin D.Y."/>
            <person name="Ravin N.V."/>
            <person name="Popov V.O."/>
        </authorList>
    </citation>
    <scope>NUCLEOTIDE SEQUENCE</scope>
    <source>
        <strain evidence="5">DSM 14787</strain>
    </source>
</reference>
<dbReference type="SMART" id="SM00382">
    <property type="entry name" value="AAA"/>
    <property type="match status" value="1"/>
</dbReference>
<dbReference type="PROSITE" id="PS00211">
    <property type="entry name" value="ABC_TRANSPORTER_1"/>
    <property type="match status" value="1"/>
</dbReference>
<dbReference type="InterPro" id="IPR003593">
    <property type="entry name" value="AAA+_ATPase"/>
</dbReference>
<dbReference type="Pfam" id="PF00005">
    <property type="entry name" value="ABC_tran"/>
    <property type="match status" value="1"/>
</dbReference>
<dbReference type="EMBL" id="CP003989">
    <property type="protein sequence ID" value="AGA32906.1"/>
    <property type="molecule type" value="Genomic_DNA"/>
</dbReference>
<dbReference type="RefSeq" id="WP_015258043.1">
    <property type="nucleotide sequence ID" value="NC_019902.2"/>
</dbReference>